<protein>
    <recommendedName>
        <fullName evidence="2">DUF7905 domain-containing protein</fullName>
    </recommendedName>
</protein>
<gene>
    <name evidence="3" type="ORF">GSTUAT00007295001</name>
</gene>
<dbReference type="AlphaFoldDB" id="A0A292PQ93"/>
<organism evidence="3 4">
    <name type="scientific">Tuber aestivum</name>
    <name type="common">summer truffle</name>
    <dbReference type="NCBI Taxonomy" id="59557"/>
    <lineage>
        <taxon>Eukaryota</taxon>
        <taxon>Fungi</taxon>
        <taxon>Dikarya</taxon>
        <taxon>Ascomycota</taxon>
        <taxon>Pezizomycotina</taxon>
        <taxon>Pezizomycetes</taxon>
        <taxon>Pezizales</taxon>
        <taxon>Tuberaceae</taxon>
        <taxon>Tuber</taxon>
    </lineage>
</organism>
<feature type="domain" description="DUF7905" evidence="2">
    <location>
        <begin position="554"/>
        <end position="865"/>
    </location>
</feature>
<feature type="region of interest" description="Disordered" evidence="1">
    <location>
        <begin position="399"/>
        <end position="431"/>
    </location>
</feature>
<accession>A0A292PQ93</accession>
<dbReference type="InterPro" id="IPR057227">
    <property type="entry name" value="DUF7905"/>
</dbReference>
<evidence type="ECO:0000256" key="1">
    <source>
        <dbReference type="SAM" id="MobiDB-lite"/>
    </source>
</evidence>
<feature type="region of interest" description="Disordered" evidence="1">
    <location>
        <begin position="514"/>
        <end position="533"/>
    </location>
</feature>
<dbReference type="Proteomes" id="UP001412239">
    <property type="component" value="Unassembled WGS sequence"/>
</dbReference>
<name>A0A292PQ93_9PEZI</name>
<dbReference type="Pfam" id="PF25482">
    <property type="entry name" value="DUF7905"/>
    <property type="match status" value="1"/>
</dbReference>
<reference evidence="3" key="1">
    <citation type="submission" date="2015-10" db="EMBL/GenBank/DDBJ databases">
        <authorList>
            <person name="Regsiter A."/>
            <person name="william w."/>
        </authorList>
    </citation>
    <scope>NUCLEOTIDE SEQUENCE</scope>
    <source>
        <strain evidence="3">Montdore</strain>
    </source>
</reference>
<keyword evidence="4" id="KW-1185">Reference proteome</keyword>
<sequence length="906" mass="101277">MSDDESGSSPKETYIAYRIKTVFEFAPGAIDQLTRTYKERQSRELIPIDCYFDSKLKLFVLWGDQEACYSAFKTFLGILSLAAMNAVITIRGKPPVDTSEIEMGMLMANQIEAPIKRSPFSHVNLGAVQWTEDVSDDESDSHDGDGDDVLLSLVSAKNPRAGSLKPVAEHKYTETWDPKLSAIDFSYVLHPVDGYDFIEQISKVTGCTLSPDKVNRVVKIGAKSPASIKLALKKLSKVLERYCRGFESIEVTLVDPDDRKKFEIRLVSLEKQSDLNRTTLYPHGSKWAEIPADNKFLIRMAEYSPEAGKFLNCKIEPHSLQERFACLADPRHRWGHYLESRGVWDGDAGDSSAPSPFILSSALNHNGGFLMEPESTSGDDGTPTLDLCDPRFGFGSPFGAQSPHEVRANAAPTVKPTTRTVRGKTSAEHEKSIGSVIRGKDNLLDGEINLESPILSPTPAPTRNQDHVLSFEGTFSEIQKPPATIAQTTRTVRKPRVRKTDAVAPETGAKTLHRTMNQQAPARAKEGRSNLTDGVDDSKKYALECIVVRTKAHGISRVTRQNVQKIHKIFKSCFTHVRGWRGHVKFEASLGRIVLTGVPKTIYRRGIEWGDWEPSVGKLREIKTYFTSVCARLFLFLKSTRYLPFCRVTREAHDVEHVLDLKISRFEAMFSGDLRSEKITYEFHCDVESKNRIFVMDAQTFDVTCYNDVSDFGTVYWAHPTKAWDARIRLAGCKVLDLETPGFADFLASISIRGGVNPPAVSFDVKGTGITVNKVQYRHMLRYQVNKKACLGHEIDIAVTELQDLQVNRRSGPGRRYEAISLGKPAMAADERLSYSFSLIPVEIEKHLAENYNLEVGEEVTWNTEVLADRNGDGILKALIDVANTLIQRVDDVGFDNNSVPYQRPA</sequence>
<proteinExistence type="predicted"/>
<evidence type="ECO:0000259" key="2">
    <source>
        <dbReference type="Pfam" id="PF25482"/>
    </source>
</evidence>
<dbReference type="EMBL" id="LN891121">
    <property type="protein sequence ID" value="CUS08650.1"/>
    <property type="molecule type" value="Genomic_DNA"/>
</dbReference>
<evidence type="ECO:0000313" key="4">
    <source>
        <dbReference type="Proteomes" id="UP001412239"/>
    </source>
</evidence>
<evidence type="ECO:0000313" key="3">
    <source>
        <dbReference type="EMBL" id="CUS08650.1"/>
    </source>
</evidence>